<comment type="caution">
    <text evidence="1">The sequence shown here is derived from an EMBL/GenBank/DDBJ whole genome shotgun (WGS) entry which is preliminary data.</text>
</comment>
<dbReference type="AlphaFoldDB" id="A0AA44JAJ9"/>
<accession>A0AA44JAJ9</accession>
<sequence length="128" mass="14170">MSTERDAQIVNINVLRHNLDLMSMYELNTFMAAVTAARDALTGVENQPRCTGKAMHEVDDLVDGFNRIISMVDGVAKGAKPQTKQEAVIRAVLIMHNETQFHDEFESIEDCFLALKADMAPFREGGAA</sequence>
<organism evidence="1 2">
    <name type="scientific">Agrobacterium tumefaciens</name>
    <dbReference type="NCBI Taxonomy" id="358"/>
    <lineage>
        <taxon>Bacteria</taxon>
        <taxon>Pseudomonadati</taxon>
        <taxon>Pseudomonadota</taxon>
        <taxon>Alphaproteobacteria</taxon>
        <taxon>Hyphomicrobiales</taxon>
        <taxon>Rhizobiaceae</taxon>
        <taxon>Rhizobium/Agrobacterium group</taxon>
        <taxon>Agrobacterium</taxon>
        <taxon>Agrobacterium tumefaciens complex</taxon>
    </lineage>
</organism>
<gene>
    <name evidence="1" type="ORF">G6M46_22285</name>
</gene>
<dbReference type="Proteomes" id="UP000702952">
    <property type="component" value="Unassembled WGS sequence"/>
</dbReference>
<dbReference type="EMBL" id="JAAMAY010000033">
    <property type="protein sequence ID" value="NTC30864.1"/>
    <property type="molecule type" value="Genomic_DNA"/>
</dbReference>
<dbReference type="RefSeq" id="WP_065660482.1">
    <property type="nucleotide sequence ID" value="NZ_CP123839.1"/>
</dbReference>
<evidence type="ECO:0000313" key="2">
    <source>
        <dbReference type="Proteomes" id="UP000702952"/>
    </source>
</evidence>
<reference evidence="1" key="1">
    <citation type="journal article" date="2020" name="Science">
        <title>Unexpected conservation and global transmission of agrobacterial virulence plasmids.</title>
        <authorList>
            <person name="Weisberg A.J."/>
            <person name="Davis E.W. 2nd"/>
            <person name="Tabima J."/>
            <person name="Belcher M.S."/>
            <person name="Miller M."/>
            <person name="Kuo C.H."/>
            <person name="Loper J.E."/>
            <person name="Grunwald N.J."/>
            <person name="Putnam M.L."/>
            <person name="Chang J.H."/>
        </authorList>
    </citation>
    <scope>NUCLEOTIDE SEQUENCE</scope>
    <source>
        <strain evidence="1">17-1853-1a</strain>
    </source>
</reference>
<protein>
    <submittedName>
        <fullName evidence="1">Uncharacterized protein</fullName>
    </submittedName>
</protein>
<name>A0AA44JAJ9_AGRTU</name>
<evidence type="ECO:0000313" key="1">
    <source>
        <dbReference type="EMBL" id="NTC30864.1"/>
    </source>
</evidence>
<proteinExistence type="predicted"/>